<dbReference type="Gene3D" id="3.30.565.10">
    <property type="entry name" value="Histidine kinase-like ATPase, C-terminal domain"/>
    <property type="match status" value="1"/>
</dbReference>
<reference evidence="12 13" key="1">
    <citation type="submission" date="2016-11" db="EMBL/GenBank/DDBJ databases">
        <authorList>
            <person name="Jaros S."/>
            <person name="Januszkiewicz K."/>
            <person name="Wedrychowicz H."/>
        </authorList>
    </citation>
    <scope>NUCLEOTIDE SEQUENCE [LARGE SCALE GENOMIC DNA]</scope>
    <source>
        <strain evidence="12 13">DSM 12906</strain>
    </source>
</reference>
<keyword evidence="8" id="KW-0902">Two-component regulatory system</keyword>
<keyword evidence="6 12" id="KW-0418">Kinase</keyword>
<feature type="transmembrane region" description="Helical" evidence="10">
    <location>
        <begin position="140"/>
        <end position="165"/>
    </location>
</feature>
<dbReference type="PANTHER" id="PTHR24421">
    <property type="entry name" value="NITRATE/NITRITE SENSOR PROTEIN NARX-RELATED"/>
    <property type="match status" value="1"/>
</dbReference>
<organism evidence="12 13">
    <name type="scientific">Tessaracoccus bendigoensis DSM 12906</name>
    <dbReference type="NCBI Taxonomy" id="1123357"/>
    <lineage>
        <taxon>Bacteria</taxon>
        <taxon>Bacillati</taxon>
        <taxon>Actinomycetota</taxon>
        <taxon>Actinomycetes</taxon>
        <taxon>Propionibacteriales</taxon>
        <taxon>Propionibacteriaceae</taxon>
        <taxon>Tessaracoccus</taxon>
    </lineage>
</organism>
<dbReference type="GO" id="GO:0046983">
    <property type="term" value="F:protein dimerization activity"/>
    <property type="evidence" value="ECO:0007669"/>
    <property type="project" value="InterPro"/>
</dbReference>
<dbReference type="SUPFAM" id="SSF55874">
    <property type="entry name" value="ATPase domain of HSP90 chaperone/DNA topoisomerase II/histidine kinase"/>
    <property type="match status" value="1"/>
</dbReference>
<evidence type="ECO:0000256" key="6">
    <source>
        <dbReference type="ARBA" id="ARBA00022777"/>
    </source>
</evidence>
<dbReference type="Pfam" id="PF07730">
    <property type="entry name" value="HisKA_3"/>
    <property type="match status" value="1"/>
</dbReference>
<dbReference type="AlphaFoldDB" id="A0A1M6ITM8"/>
<keyword evidence="10" id="KW-0472">Membrane</keyword>
<evidence type="ECO:0000313" key="13">
    <source>
        <dbReference type="Proteomes" id="UP000184512"/>
    </source>
</evidence>
<evidence type="ECO:0000256" key="9">
    <source>
        <dbReference type="SAM" id="MobiDB-lite"/>
    </source>
</evidence>
<comment type="catalytic activity">
    <reaction evidence="1">
        <text>ATP + protein L-histidine = ADP + protein N-phospho-L-histidine.</text>
        <dbReference type="EC" id="2.7.13.3"/>
    </reaction>
</comment>
<proteinExistence type="predicted"/>
<evidence type="ECO:0000256" key="10">
    <source>
        <dbReference type="SAM" id="Phobius"/>
    </source>
</evidence>
<evidence type="ECO:0000259" key="11">
    <source>
        <dbReference type="SMART" id="SM00387"/>
    </source>
</evidence>
<dbReference type="STRING" id="1123357.SAMN02745244_02379"/>
<dbReference type="CDD" id="cd16917">
    <property type="entry name" value="HATPase_UhpB-NarQ-NarX-like"/>
    <property type="match status" value="1"/>
</dbReference>
<dbReference type="GO" id="GO:0000155">
    <property type="term" value="F:phosphorelay sensor kinase activity"/>
    <property type="evidence" value="ECO:0007669"/>
    <property type="project" value="InterPro"/>
</dbReference>
<sequence>MLVDMTKRPPTTPRQRVASGRFSRSLVRGSGGISRRLLADTRSMVETMRLVSYALVESVTLLRWLVATIASVLGLGTVRGSFKAMQRNANRQRAWASKRSHRALTTSYRAEIQPHTRRGLGELTAELEDDSRARDLDWHLFNPVATLLGAAVPGALVTNGLWLVSIPFQLWRNGSVYYFRHYIDYWYALNAAPPAFAAGIVCLALTPISARLVQRLHTRWVGYMLASAQDPSLEMRVATLAESRRTALELQEAEIRRIERDLHDGAQARLVTMGMTLTQVSRLIEVDPSAAQTLLNDAKDDSSAALADLRSLVRGIRPPILADRGLAEALRSLAAGSPIDTEVSNRLNGRLLPTLETTLYFAIAELLANAVKHSAASMIYIELTCDRDTITATVTDNGIGGAEETADGGLSGLRRRLGVFDATLEFVSPVGGPTVVTVRVPRPVE</sequence>
<dbReference type="EC" id="2.7.13.3" evidence="2"/>
<keyword evidence="13" id="KW-1185">Reference proteome</keyword>
<dbReference type="OrthoDB" id="3217947at2"/>
<evidence type="ECO:0000256" key="4">
    <source>
        <dbReference type="ARBA" id="ARBA00022679"/>
    </source>
</evidence>
<evidence type="ECO:0000256" key="8">
    <source>
        <dbReference type="ARBA" id="ARBA00023012"/>
    </source>
</evidence>
<dbReference type="EMBL" id="FQZG01000043">
    <property type="protein sequence ID" value="SHJ37782.1"/>
    <property type="molecule type" value="Genomic_DNA"/>
</dbReference>
<evidence type="ECO:0000313" key="12">
    <source>
        <dbReference type="EMBL" id="SHJ37782.1"/>
    </source>
</evidence>
<evidence type="ECO:0000256" key="3">
    <source>
        <dbReference type="ARBA" id="ARBA00022553"/>
    </source>
</evidence>
<feature type="domain" description="Histidine kinase/HSP90-like ATPase" evidence="11">
    <location>
        <begin position="354"/>
        <end position="444"/>
    </location>
</feature>
<evidence type="ECO:0000256" key="2">
    <source>
        <dbReference type="ARBA" id="ARBA00012438"/>
    </source>
</evidence>
<keyword evidence="3" id="KW-0597">Phosphoprotein</keyword>
<feature type="transmembrane region" description="Helical" evidence="10">
    <location>
        <begin position="185"/>
        <end position="206"/>
    </location>
</feature>
<dbReference type="GO" id="GO:0005524">
    <property type="term" value="F:ATP binding"/>
    <property type="evidence" value="ECO:0007669"/>
    <property type="project" value="UniProtKB-KW"/>
</dbReference>
<dbReference type="GO" id="GO:0016020">
    <property type="term" value="C:membrane"/>
    <property type="evidence" value="ECO:0007669"/>
    <property type="project" value="InterPro"/>
</dbReference>
<gene>
    <name evidence="12" type="ORF">SAMN02745244_02379</name>
</gene>
<dbReference type="InterPro" id="IPR036890">
    <property type="entry name" value="HATPase_C_sf"/>
</dbReference>
<keyword evidence="5" id="KW-0547">Nucleotide-binding</keyword>
<accession>A0A1M6ITM8</accession>
<feature type="transmembrane region" description="Helical" evidence="10">
    <location>
        <begin position="61"/>
        <end position="82"/>
    </location>
</feature>
<keyword evidence="4" id="KW-0808">Transferase</keyword>
<dbReference type="Proteomes" id="UP000184512">
    <property type="component" value="Unassembled WGS sequence"/>
</dbReference>
<dbReference type="PANTHER" id="PTHR24421:SF10">
    <property type="entry name" value="NITRATE_NITRITE SENSOR PROTEIN NARQ"/>
    <property type="match status" value="1"/>
</dbReference>
<protein>
    <recommendedName>
        <fullName evidence="2">histidine kinase</fullName>
        <ecNumber evidence="2">2.7.13.3</ecNumber>
    </recommendedName>
</protein>
<dbReference type="Pfam" id="PF13796">
    <property type="entry name" value="Sensor"/>
    <property type="match status" value="1"/>
</dbReference>
<evidence type="ECO:0000256" key="5">
    <source>
        <dbReference type="ARBA" id="ARBA00022741"/>
    </source>
</evidence>
<dbReference type="InterPro" id="IPR050482">
    <property type="entry name" value="Sensor_HK_TwoCompSys"/>
</dbReference>
<dbReference type="InterPro" id="IPR025828">
    <property type="entry name" value="Put_sensor_dom"/>
</dbReference>
<dbReference type="SMART" id="SM00387">
    <property type="entry name" value="HATPase_c"/>
    <property type="match status" value="1"/>
</dbReference>
<name>A0A1M6ITM8_9ACTN</name>
<keyword evidence="10" id="KW-1133">Transmembrane helix</keyword>
<dbReference type="InterPro" id="IPR011712">
    <property type="entry name" value="Sig_transdc_His_kin_sub3_dim/P"/>
</dbReference>
<dbReference type="InterPro" id="IPR003594">
    <property type="entry name" value="HATPase_dom"/>
</dbReference>
<keyword evidence="7" id="KW-0067">ATP-binding</keyword>
<evidence type="ECO:0000256" key="7">
    <source>
        <dbReference type="ARBA" id="ARBA00022840"/>
    </source>
</evidence>
<evidence type="ECO:0000256" key="1">
    <source>
        <dbReference type="ARBA" id="ARBA00000085"/>
    </source>
</evidence>
<dbReference type="Pfam" id="PF02518">
    <property type="entry name" value="HATPase_c"/>
    <property type="match status" value="1"/>
</dbReference>
<dbReference type="Gene3D" id="1.20.5.1930">
    <property type="match status" value="1"/>
</dbReference>
<keyword evidence="10" id="KW-0812">Transmembrane</keyword>
<feature type="region of interest" description="Disordered" evidence="9">
    <location>
        <begin position="1"/>
        <end position="21"/>
    </location>
</feature>